<dbReference type="PATRIC" id="fig|37916.4.peg.3668"/>
<dbReference type="Proteomes" id="UP000036513">
    <property type="component" value="Unassembled WGS sequence"/>
</dbReference>
<evidence type="ECO:0000313" key="3">
    <source>
        <dbReference type="Proteomes" id="UP000036513"/>
    </source>
</evidence>
<name>A0A0J6VU45_9MYCO</name>
<evidence type="ECO:0000313" key="2">
    <source>
        <dbReference type="EMBL" id="KMO74515.1"/>
    </source>
</evidence>
<comment type="caution">
    <text evidence="2">The sequence shown here is derived from an EMBL/GenBank/DDBJ whole genome shotgun (WGS) entry which is preliminary data.</text>
</comment>
<accession>A0A0J6VU45</accession>
<keyword evidence="3" id="KW-1185">Reference proteome</keyword>
<dbReference type="EMBL" id="JYNL01000034">
    <property type="protein sequence ID" value="KMO74515.1"/>
    <property type="molecule type" value="Genomic_DNA"/>
</dbReference>
<dbReference type="Pfam" id="PF10592">
    <property type="entry name" value="AIPR"/>
    <property type="match status" value="1"/>
</dbReference>
<dbReference type="AlphaFoldDB" id="A0A0J6VU45"/>
<proteinExistence type="predicted"/>
<dbReference type="STRING" id="37916.MCHLDSM_03726"/>
<reference evidence="2 3" key="1">
    <citation type="journal article" date="2015" name="Genome Biol. Evol.">
        <title>Characterization of Three Mycobacterium spp. with Potential Use in Bioremediation by Genome Sequencing and Comparative Genomics.</title>
        <authorList>
            <person name="Das S."/>
            <person name="Pettersson B.M."/>
            <person name="Behra P.R."/>
            <person name="Ramesh M."/>
            <person name="Dasgupta S."/>
            <person name="Bhattacharya A."/>
            <person name="Kirsebom L.A."/>
        </authorList>
    </citation>
    <scope>NUCLEOTIDE SEQUENCE [LARGE SCALE GENOMIC DNA]</scope>
    <source>
        <strain evidence="2 3">DSM 43826</strain>
    </source>
</reference>
<organism evidence="2 3">
    <name type="scientific">Mycolicibacterium chlorophenolicum</name>
    <dbReference type="NCBI Taxonomy" id="37916"/>
    <lineage>
        <taxon>Bacteria</taxon>
        <taxon>Bacillati</taxon>
        <taxon>Actinomycetota</taxon>
        <taxon>Actinomycetes</taxon>
        <taxon>Mycobacteriales</taxon>
        <taxon>Mycobacteriaceae</taxon>
        <taxon>Mycolicibacterium</taxon>
    </lineage>
</organism>
<protein>
    <submittedName>
        <fullName evidence="2">AIPR protein</fullName>
    </submittedName>
</protein>
<feature type="domain" description="Abortive phage infection protein C-terminal" evidence="1">
    <location>
        <begin position="164"/>
        <end position="383"/>
    </location>
</feature>
<dbReference type="InterPro" id="IPR018891">
    <property type="entry name" value="AIPR_C"/>
</dbReference>
<gene>
    <name evidence="2" type="ORF">MCHLDSM_03726</name>
</gene>
<sequence>MVQAKRDTSFSESAIEKVADSCRRLLSLAEDEADLEQLYSTAVVTRTGFFRRALQVLAARHPQVTIRFVYATRGQLDTINTKVEIKARDLRRQFDEVVSGATGIVDFLGAAELWQRATAHPSYTMQLTYQENATSGNSHVALVRLRDYLQFLADEHGDLRRHIFDWNVRDYQGDVEVNKEIRQSLEDLEGPEFWWLNNGITVICSRATVVGKTYALDDVQVVNGLQTSHTVFDVLRGAAEDHPALDRAVLVRILVTDDASTRDRVIRATNRQTSVPAASLRATDEIQRDIEAYFLPHGWFYDRRKNYYRNNGKSVERIVSIPLLAQAVMAMGLSRPDNSRARPSSLLKRDDDYRKIFSRDIALDVYLWMAQSQKAVDSFLLSEEAGTTPQERTNLRFHLSMIAAARLLKAQVHNPAQLQTIAASGTTITSTDLTECLEVLRESLSARVDETGDGPDKIVKGPKFVDLLLERALPKPNAGV</sequence>
<evidence type="ECO:0000259" key="1">
    <source>
        <dbReference type="Pfam" id="PF10592"/>
    </source>
</evidence>